<dbReference type="OrthoDB" id="6501032at2759"/>
<sequence length="290" mass="33358">MDATSEEALVEETTENSLSDDQESIKPNDTSNNRKFKFCKSSLGTSCLYITSCEKSDQDKLDKIHLQKLKTTVPNLNLEDVIETEKGLILNHLNDTIVKRILKVDLAKVFGKPIQALPLYSSHYRKIVCFKDIPWCICNEELDTCLKKQGVSYTRLTREKSTTYIEVSDYFSYQHLKEVGINFYDSVVFQSSDDTNLNEEVHYNTDNIIQCYKCQGFWHTANTCKQNIRCVRCGEEHSVEVCNRPKSCAICCNCKGPHHAAYKLCPVRLKLKKTVRVAFTYDKQYILSKN</sequence>
<name>A0A653BML9_CALMS</name>
<keyword evidence="3" id="KW-1185">Reference proteome</keyword>
<dbReference type="AlphaFoldDB" id="A0A653BML9"/>
<reference evidence="2 3" key="1">
    <citation type="submission" date="2019-01" db="EMBL/GenBank/DDBJ databases">
        <authorList>
            <person name="Sayadi A."/>
        </authorList>
    </citation>
    <scope>NUCLEOTIDE SEQUENCE [LARGE SCALE GENOMIC DNA]</scope>
</reference>
<protein>
    <recommendedName>
        <fullName evidence="4">Pre-C2HC domain-containing protein</fullName>
    </recommendedName>
</protein>
<dbReference type="Proteomes" id="UP000410492">
    <property type="component" value="Unassembled WGS sequence"/>
</dbReference>
<feature type="region of interest" description="Disordered" evidence="1">
    <location>
        <begin position="1"/>
        <end position="29"/>
    </location>
</feature>
<organism evidence="2 3">
    <name type="scientific">Callosobruchus maculatus</name>
    <name type="common">Southern cowpea weevil</name>
    <name type="synonym">Pulse bruchid</name>
    <dbReference type="NCBI Taxonomy" id="64391"/>
    <lineage>
        <taxon>Eukaryota</taxon>
        <taxon>Metazoa</taxon>
        <taxon>Ecdysozoa</taxon>
        <taxon>Arthropoda</taxon>
        <taxon>Hexapoda</taxon>
        <taxon>Insecta</taxon>
        <taxon>Pterygota</taxon>
        <taxon>Neoptera</taxon>
        <taxon>Endopterygota</taxon>
        <taxon>Coleoptera</taxon>
        <taxon>Polyphaga</taxon>
        <taxon>Cucujiformia</taxon>
        <taxon>Chrysomeloidea</taxon>
        <taxon>Chrysomelidae</taxon>
        <taxon>Bruchinae</taxon>
        <taxon>Bruchini</taxon>
        <taxon>Callosobruchus</taxon>
    </lineage>
</organism>
<dbReference type="EMBL" id="CAACVG010002644">
    <property type="protein sequence ID" value="VEN36724.1"/>
    <property type="molecule type" value="Genomic_DNA"/>
</dbReference>
<gene>
    <name evidence="2" type="ORF">CALMAC_LOCUS2232</name>
</gene>
<evidence type="ECO:0000256" key="1">
    <source>
        <dbReference type="SAM" id="MobiDB-lite"/>
    </source>
</evidence>
<evidence type="ECO:0008006" key="4">
    <source>
        <dbReference type="Google" id="ProtNLM"/>
    </source>
</evidence>
<evidence type="ECO:0000313" key="3">
    <source>
        <dbReference type="Proteomes" id="UP000410492"/>
    </source>
</evidence>
<feature type="compositionally biased region" description="Acidic residues" evidence="1">
    <location>
        <begin position="1"/>
        <end position="22"/>
    </location>
</feature>
<proteinExistence type="predicted"/>
<accession>A0A653BML9</accession>
<evidence type="ECO:0000313" key="2">
    <source>
        <dbReference type="EMBL" id="VEN36724.1"/>
    </source>
</evidence>